<dbReference type="InterPro" id="IPR048510">
    <property type="entry name" value="WsaF_N"/>
</dbReference>
<feature type="domain" description="WsaF C-terminal" evidence="4">
    <location>
        <begin position="1446"/>
        <end position="1581"/>
    </location>
</feature>
<protein>
    <submittedName>
        <fullName evidence="5">Glycosyltransferase involved in cell wall biosynthesis</fullName>
    </submittedName>
</protein>
<feature type="domain" description="Glycosyltransferase 2-like" evidence="2">
    <location>
        <begin position="1679"/>
        <end position="1787"/>
    </location>
</feature>
<feature type="domain" description="Glycosyltransferase 2-like" evidence="2">
    <location>
        <begin position="686"/>
        <end position="794"/>
    </location>
</feature>
<dbReference type="InterPro" id="IPR050834">
    <property type="entry name" value="Glycosyltransf_2"/>
</dbReference>
<evidence type="ECO:0000259" key="3">
    <source>
        <dbReference type="Pfam" id="PF21374"/>
    </source>
</evidence>
<dbReference type="RefSeq" id="WP_182593086.1">
    <property type="nucleotide sequence ID" value="NZ_JACJIM010000009.1"/>
</dbReference>
<dbReference type="Pfam" id="PF21374">
    <property type="entry name" value="WsaF_N"/>
    <property type="match status" value="1"/>
</dbReference>
<gene>
    <name evidence="5" type="ORF">GGQ91_005123</name>
</gene>
<reference evidence="5 6" key="1">
    <citation type="submission" date="2020-08" db="EMBL/GenBank/DDBJ databases">
        <title>Genomic Encyclopedia of Type Strains, Phase IV (KMG-IV): sequencing the most valuable type-strain genomes for metagenomic binning, comparative biology and taxonomic classification.</title>
        <authorList>
            <person name="Goeker M."/>
        </authorList>
    </citation>
    <scope>NUCLEOTIDE SEQUENCE [LARGE SCALE GENOMIC DNA]</scope>
    <source>
        <strain evidence="5 6">DSM 5686</strain>
    </source>
</reference>
<evidence type="ECO:0000313" key="6">
    <source>
        <dbReference type="Proteomes" id="UP000565455"/>
    </source>
</evidence>
<dbReference type="SUPFAM" id="SSF53448">
    <property type="entry name" value="Nucleotide-diphospho-sugar transferases"/>
    <property type="match status" value="4"/>
</dbReference>
<dbReference type="Gene3D" id="3.40.50.11090">
    <property type="match status" value="1"/>
</dbReference>
<evidence type="ECO:0000313" key="5">
    <source>
        <dbReference type="EMBL" id="MBA9065701.1"/>
    </source>
</evidence>
<dbReference type="Proteomes" id="UP000565455">
    <property type="component" value="Unassembled WGS sequence"/>
</dbReference>
<dbReference type="Gene3D" id="3.90.550.10">
    <property type="entry name" value="Spore Coat Polysaccharide Biosynthesis Protein SpsA, Chain A"/>
    <property type="match status" value="3"/>
</dbReference>
<sequence>MKEFEPALDQHNSVNAASAKDRIRRLFDAHWYLAINSDVAAAGLDPLEHYLSDGVAEGRDPHPLFDTSWYLAQNPDVAASGRNPLEHYLTDGAAEGRDPHPLFDTSWYLAQNPDVAASGCNPLEHYLSDGASEGRAPHPQRRLFDEPWYLASNSDVAAAGLDPLKHYLFEGAAEGRDPHPLFDTSWYLEQNPDVAASGRNPLEHYLSDGAAEGRDPHPLFDTSWYLEQNPDVAASGRNPLEHYLFAGAAEGREPYPQPLFNTSWYLQQNPDVAAAGYIPLVHYLSSGAAEGRDPHPLFDTSWYLERNPDVAAAGRNPLVHFMADGIAEGRDPHPLFDTSWYLERNPDVAAAGRNPLEHYLFDGAAEGRAPHPLFDASWYLRRNPDVAAAGYIPLVHYLSSGAAEGRDPHPLFDTSWYLERNPDVAAAGRNPLEHYLFDGAAEGRDPHLLFDTSWYLKQNPGVAAAGRNPLEHYIFEGAAEGRDPHPFFDASWYLKQNPGLKAAGGNPLEHYLFEGAANGQDPHPLFDASWYLERNPDVAAAGCNPLVHYLSSGAAEGRSPNAFFEPAWYLARCPDAAQATGNPAIHYLLHGGPAGADPGPTFCTAYYRAANRLGEADIGAPLVHYLTIGRERGLRIAPSPVIPAGWDVPKGKAWRESFEGRLNAQVAELADADLTPPFGAGSPTFSITTTVYDTDPDFIRELSDSISRQVFGDFEWLILDNGSTSPATRAACAAVAAADVARVKLFRIEQNRHIIGGNRYLLEEAAGHYIVPVDSDDVLYDNTLAVLADVLRRHASSPPAIVYSDEQKVDIDGVPLELIWRHPYSLASAYTTAPAAHLLVYSRERALECGVYTNDDARGCHDWDTALRLTEDGAGAVHVPEVLYGRRVHAGSTALDNKIKTTIGTSHHAVLRSSLERRGLQDRFATTDHATGIATRQKFSRLRSALPSIAIDFVIAWGAYDLGATEHNLRLLYTADMSARVLYPASMEAEVAALRQSLPDAAVTWVPCATHETLLDAVHAVGPDTFAKAFVTADVWLDHADALVQAVGLLELDGRAGIVGGMLRLPGGITHSAGLMAGLDGLAGLLFRNWPTASVPWMYGKASHRVSGFPGMALCVRADLLRAGCRLGGFDRRDTVHGLAFCLEAGRLGYTSVLDEAMEGEVLDPAPSHVGAGEPTRVHLQIRFKAETAHPPISPHLTRCGARFGALPGPDEIAERRQHRDLPLIPALNLRIAPHLARHPTINLLLPGVRKASLSGGPNTALNIGYRLAALGFAVRIFSTDVPTDPDLDPIWDHIVSISGGSERFAHMSIIDASDRTKSVEIGANDIFFATAWWTARMAYAARDLVGHRPFIYLIQDFEPILYPASTAYAAALETYSLPHLPFVNTTLLRDYLVDEEIGLFREPEHRARTLFFDPAIDRTYFYPEPARFRGAPLPAELPERERRKRRLLFYARPTNGIRNLFEIGVAALRAAISEQTLSAENWEFVGMGEAFAPFDLGCGARLACAPWLGFDGYAQLMRDSDIILSLMLSPHPSYPPLEMAGCGGIAVTNTYGSRTATKMAALSSNIIAVEPNVPAIVEALIEAVGRLDDCAAREAGATLALPATWDDSFATAIPALSEMIRAQGVPNDAPARPPIGEPSRLGKPGPDPDSAYAAFLADAAARRALVNHGVPEPGLFTFVTTVWNTAPAYLDVLARSLHRQVGGQVFEWFILDNGTTRPETRAFLETLAERRPYVRLERVESNLGIIGGMRYCLERARGRYILPLDSDDYINPDCLRTLAWYVQKYDYPPLLYTDEDKLVGERLSDPFQKPDWDPVLFSAQCYIAHLCAIDRARALELDVYGDPAPEGSHDWDTFTRFWIAGHTPIHVPHVLYAWRLHPQSTAGGNMESKPVVFDSQRAVLKRFLAGTPNGDRFELVPSPLFGNTPDWWMRRRRIEGRPITTILLRGETEGDSVPDIRIAQGLDHEIATMEIGAGPLSLKALVIDAAKRGRLVHLMGSAICPDDDEWAWEAIGLFDRHPDTVAVGGRIHADGHVLETGRFLGFGDGCGCPDRGRPMTDPGYAAQVWKPRSVSAVCAMHAVFDAAFLAEVLTIAAEHGGTLPHLGAWAGGHAKRVGHRVIYSPFLSARTRIDYDALVGMTERSAFLSAFIDLMPEDSLLPAGTGLNPETAYRPVLPVPGYRVPAEVPLPDHAAWLTDHAARRSKALPAATHRPGTVPAFSLLTTLYIKTDAALFAATAESVLAQSCGDFEWLVLAHGPITSDLDAVLDRFAPDARIRLLRLPTNLGIVGGMRHVLEAARGRYVISLDGDDLLMEDALAIFSRAIRENDAPALLYTDEDIIIGSRPMHPYLRPDWDPVLDLENSWIWHACAMRRETALELGVYTDPAAEYCHDWDSIDRFAAAGYRPVHVPEIVYHWRHHDRSTSNSEGPNEVSAASVRHVLQRKIDRLGLETRCRVAPYPIWRGAQEWWISRDLDRLPSLIALTDGTGSAPPLFEAAPLVSKESLGSWREALDPIDDATIVAVIGSGVVETGGDVATREIAKMFEVFEDAAVVTGPVVHNGVIRSAGLAMDGRGALVDFLSGRPSGDPGSYALTLKPLSIAVPVDDWFFARANFLKACLATLPDQTPNEEIALWIGACALAQHRRIIYTPLVTAETAQPRLSAFERRSTNRVWRRFLDRSEAPVPGVQATAAYRPPRSA</sequence>
<dbReference type="Gene3D" id="3.40.50.2000">
    <property type="entry name" value="Glycogen Phosphorylase B"/>
    <property type="match status" value="1"/>
</dbReference>
<feature type="region of interest" description="Disordered" evidence="1">
    <location>
        <begin position="1625"/>
        <end position="1645"/>
    </location>
</feature>
<organism evidence="5 6">
    <name type="scientific">Methylobacterium fujisawaense</name>
    <dbReference type="NCBI Taxonomy" id="107400"/>
    <lineage>
        <taxon>Bacteria</taxon>
        <taxon>Pseudomonadati</taxon>
        <taxon>Pseudomonadota</taxon>
        <taxon>Alphaproteobacteria</taxon>
        <taxon>Hyphomicrobiales</taxon>
        <taxon>Methylobacteriaceae</taxon>
        <taxon>Methylobacterium</taxon>
    </lineage>
</organism>
<dbReference type="InterPro" id="IPR055050">
    <property type="entry name" value="WsaF_C"/>
</dbReference>
<dbReference type="PANTHER" id="PTHR43685">
    <property type="entry name" value="GLYCOSYLTRANSFERASE"/>
    <property type="match status" value="1"/>
</dbReference>
<evidence type="ECO:0000259" key="4">
    <source>
        <dbReference type="Pfam" id="PF22772"/>
    </source>
</evidence>
<dbReference type="PANTHER" id="PTHR43685:SF2">
    <property type="entry name" value="GLYCOSYLTRANSFERASE 2-LIKE DOMAIN-CONTAINING PROTEIN"/>
    <property type="match status" value="1"/>
</dbReference>
<evidence type="ECO:0000259" key="2">
    <source>
        <dbReference type="Pfam" id="PF00535"/>
    </source>
</evidence>
<dbReference type="GeneID" id="96606719"/>
<comment type="caution">
    <text evidence="5">The sequence shown here is derived from an EMBL/GenBank/DDBJ whole genome shotgun (WGS) entry which is preliminary data.</text>
</comment>
<keyword evidence="6" id="KW-1185">Reference proteome</keyword>
<proteinExistence type="predicted"/>
<feature type="domain" description="WsaF N-terminal" evidence="3">
    <location>
        <begin position="1242"/>
        <end position="1380"/>
    </location>
</feature>
<name>A0ABR6DHX0_9HYPH</name>
<dbReference type="EMBL" id="JACJIM010000009">
    <property type="protein sequence ID" value="MBA9065701.1"/>
    <property type="molecule type" value="Genomic_DNA"/>
</dbReference>
<accession>A0ABR6DHX0</accession>
<evidence type="ECO:0000256" key="1">
    <source>
        <dbReference type="SAM" id="MobiDB-lite"/>
    </source>
</evidence>
<dbReference type="InterPro" id="IPR029044">
    <property type="entry name" value="Nucleotide-diphossugar_trans"/>
</dbReference>
<dbReference type="Pfam" id="PF22772">
    <property type="entry name" value="WsaF_C"/>
    <property type="match status" value="1"/>
</dbReference>
<dbReference type="InterPro" id="IPR001173">
    <property type="entry name" value="Glyco_trans_2-like"/>
</dbReference>
<feature type="domain" description="Glycosyltransferase 2-like" evidence="2">
    <location>
        <begin position="2232"/>
        <end position="2333"/>
    </location>
</feature>
<dbReference type="Pfam" id="PF00535">
    <property type="entry name" value="Glycos_transf_2"/>
    <property type="match status" value="3"/>
</dbReference>